<dbReference type="STRING" id="432608.A6V39_01225"/>
<dbReference type="AlphaFoldDB" id="A0A1A9QFC9"/>
<dbReference type="EMBL" id="LWUJ01000010">
    <property type="protein sequence ID" value="OAL10675.1"/>
    <property type="molecule type" value="Genomic_DNA"/>
</dbReference>
<dbReference type="RefSeq" id="WP_187149911.1">
    <property type="nucleotide sequence ID" value="NZ_LWUJ01000010.1"/>
</dbReference>
<gene>
    <name evidence="1" type="ORF">A6V39_01225</name>
</gene>
<accession>A0A1A9QFC9</accession>
<name>A0A1A9QFC9_9MOLU</name>
<evidence type="ECO:0000313" key="2">
    <source>
        <dbReference type="Proteomes" id="UP000077623"/>
    </source>
</evidence>
<keyword evidence="2" id="KW-1185">Reference proteome</keyword>
<protein>
    <submittedName>
        <fullName evidence="1">Uncharacterized protein</fullName>
    </submittedName>
</protein>
<comment type="caution">
    <text evidence="1">The sequence shown here is derived from an EMBL/GenBank/DDBJ whole genome shotgun (WGS) entry which is preliminary data.</text>
</comment>
<organism evidence="1 2">
    <name type="scientific">Candidatus Mycoplasma haematobovis</name>
    <dbReference type="NCBI Taxonomy" id="432608"/>
    <lineage>
        <taxon>Bacteria</taxon>
        <taxon>Bacillati</taxon>
        <taxon>Mycoplasmatota</taxon>
        <taxon>Mollicutes</taxon>
        <taxon>Mycoplasmataceae</taxon>
        <taxon>Mycoplasma</taxon>
    </lineage>
</organism>
<reference evidence="2" key="1">
    <citation type="submission" date="2016-04" db="EMBL/GenBank/DDBJ databases">
        <authorList>
            <person name="Quiroz-Castaneda R.E."/>
            <person name="Martinez-Ocampo F."/>
        </authorList>
    </citation>
    <scope>NUCLEOTIDE SEQUENCE [LARGE SCALE GENOMIC DNA]</scope>
    <source>
        <strain evidence="2">INIFAP01</strain>
    </source>
</reference>
<dbReference type="Proteomes" id="UP000077623">
    <property type="component" value="Unassembled WGS sequence"/>
</dbReference>
<proteinExistence type="predicted"/>
<sequence length="154" mass="17655">MSLKSLGLLGLIGSLSVLASYLVYGDDFGVKLNIETKFKQSLLDLSKEDFWKEKWGKLKEGKIHGDSLKLTKAKETWKIETMKDACREIYSKAFEGATSNDFLNFKAYCALTYEDKLGKDKFQANKEECNTQKDELYLGDTEFKKFEKECTKVN</sequence>
<evidence type="ECO:0000313" key="1">
    <source>
        <dbReference type="EMBL" id="OAL10675.1"/>
    </source>
</evidence>